<dbReference type="EMBL" id="DYUK01000197">
    <property type="protein sequence ID" value="HJG80566.1"/>
    <property type="molecule type" value="Genomic_DNA"/>
</dbReference>
<dbReference type="GO" id="GO:0006289">
    <property type="term" value="P:nucleotide-excision repair"/>
    <property type="evidence" value="ECO:0007669"/>
    <property type="project" value="TreeGrafter"/>
</dbReference>
<dbReference type="PANTHER" id="PTHR47957:SF3">
    <property type="entry name" value="ATP-DEPENDENT HELICASE HRQ1"/>
    <property type="match status" value="1"/>
</dbReference>
<accession>A0A921MEQ0</accession>
<dbReference type="Gene3D" id="3.40.50.300">
    <property type="entry name" value="P-loop containing nucleotide triphosphate hydrolases"/>
    <property type="match status" value="1"/>
</dbReference>
<dbReference type="Pfam" id="PF00270">
    <property type="entry name" value="DEAD"/>
    <property type="match status" value="1"/>
</dbReference>
<name>A0A921MEQ0_9MICO</name>
<keyword evidence="2" id="KW-0547">Nucleotide-binding</keyword>
<reference evidence="2" key="1">
    <citation type="journal article" date="2021" name="PeerJ">
        <title>Extensive microbial diversity within the chicken gut microbiome revealed by metagenomics and culture.</title>
        <authorList>
            <person name="Gilroy R."/>
            <person name="Ravi A."/>
            <person name="Getino M."/>
            <person name="Pursley I."/>
            <person name="Horton D.L."/>
            <person name="Alikhan N.F."/>
            <person name="Baker D."/>
            <person name="Gharbi K."/>
            <person name="Hall N."/>
            <person name="Watson M."/>
            <person name="Adriaenssens E.M."/>
            <person name="Foster-Nyarko E."/>
            <person name="Jarju S."/>
            <person name="Secka A."/>
            <person name="Antonio M."/>
            <person name="Oren A."/>
            <person name="Chaudhuri R.R."/>
            <person name="La Ragione R."/>
            <person name="Hildebrand F."/>
            <person name="Pallen M.J."/>
        </authorList>
    </citation>
    <scope>NUCLEOTIDE SEQUENCE</scope>
    <source>
        <strain evidence="2">ChiGjej5B5-7349</strain>
    </source>
</reference>
<dbReference type="InterPro" id="IPR027417">
    <property type="entry name" value="P-loop_NTPase"/>
</dbReference>
<proteinExistence type="predicted"/>
<dbReference type="InterPro" id="IPR011545">
    <property type="entry name" value="DEAD/DEAH_box_helicase_dom"/>
</dbReference>
<feature type="non-terminal residue" evidence="2">
    <location>
        <position position="920"/>
    </location>
</feature>
<gene>
    <name evidence="2" type="ORF">K8V08_09165</name>
</gene>
<comment type="caution">
    <text evidence="2">The sequence shown here is derived from an EMBL/GenBank/DDBJ whole genome shotgun (WGS) entry which is preliminary data.</text>
</comment>
<evidence type="ECO:0000313" key="3">
    <source>
        <dbReference type="Proteomes" id="UP000784435"/>
    </source>
</evidence>
<sequence>MAGELLPTLQAQSIQESLSEYLTTTFSLADRGAQQALDDFLTDSDTGIFKGPYLRTRTPFAPTRDAVDVLDIPTGPFDPYGHQAAAFARLTSKGLAPHERPQPTLVTTGTGSGKTESFLYPILDHVRRHKRRGGTGMSALILYPMNALALDQAQRLARMLVDPANPELAGIRAGFYVGESGDAKRSMVTSDGLITDRRAMQENPPDILLTNYKMLDRLLLRPADQRLWDESALSLQYLVLDEFHTYDGAQGTDVAMLLRRLGAALKRLWPDDHPALTPEHRARPLGRITPVATSATLGDDGDPSAILGFARTVFGEDIDRSAVVTESRYSVDAWAGLTPDPLADPQSASVVDGFATDELRYQRFSSIEAATALAFITQDQPSEGDGSVAVTDPEAQVVRTAATLLTTQDQWSGLAIALGDSTAHQAQVNTISPGDIPVGDGVGLGGQELHPSLPELIRHHPAVQELARATVRARPIDALATDLRITPEYLGCVIALLSAVRAYAGRAALTIDAHLWVREVSRIDRVAGGSPEFRWFDDAVTDVAADTEQEWDDNLRRASFPAVFCRNCGRSGWAVQLSPDGGGLDNPERDKDIRKGRVQRNERVRVLLTADGEAEAYATSDPDNPVLHPFLRDFNAPQRTIAKPDTVFGPIPPSGDLAEELAAGQHLPVLVDLTDDGGANAVNDVCPACGERDTIRFLGAAIATLLSVCVSTLFGDQHLDDGEKKSLVFTDSVQDAAHRAGFIEERSHTFTTRAVLAAAAREHCTLADIAETAIQQAGEDSFARYRLLAPQLTDGRFESVERWWRQPHTTNSAGYDLVRRRLSFDATLEFGLQGRVGRTLELTGTAQAEVDLPDAAELDAVTAALFEESGQSTGVVPSVEQRVAWVRGVAEHLRMRGAIHHEWLDRYVKDAGRRYLIWGG</sequence>
<dbReference type="AlphaFoldDB" id="A0A921MEQ0"/>
<dbReference type="SUPFAM" id="SSF52540">
    <property type="entry name" value="P-loop containing nucleoside triphosphate hydrolases"/>
    <property type="match status" value="1"/>
</dbReference>
<feature type="domain" description="Helicase ATP-binding" evidence="1">
    <location>
        <begin position="95"/>
        <end position="315"/>
    </location>
</feature>
<keyword evidence="2" id="KW-0378">Hydrolase</keyword>
<dbReference type="GO" id="GO:0005524">
    <property type="term" value="F:ATP binding"/>
    <property type="evidence" value="ECO:0007669"/>
    <property type="project" value="InterPro"/>
</dbReference>
<dbReference type="InterPro" id="IPR014001">
    <property type="entry name" value="Helicase_ATP-bd"/>
</dbReference>
<organism evidence="2 3">
    <name type="scientific">Brevibacterium senegalense</name>
    <dbReference type="NCBI Taxonomy" id="1033736"/>
    <lineage>
        <taxon>Bacteria</taxon>
        <taxon>Bacillati</taxon>
        <taxon>Actinomycetota</taxon>
        <taxon>Actinomycetes</taxon>
        <taxon>Micrococcales</taxon>
        <taxon>Brevibacteriaceae</taxon>
        <taxon>Brevibacterium</taxon>
    </lineage>
</organism>
<protein>
    <submittedName>
        <fullName evidence="2">DEAD/DEAH box helicase</fullName>
    </submittedName>
</protein>
<dbReference type="GO" id="GO:0036297">
    <property type="term" value="P:interstrand cross-link repair"/>
    <property type="evidence" value="ECO:0007669"/>
    <property type="project" value="TreeGrafter"/>
</dbReference>
<dbReference type="Proteomes" id="UP000784435">
    <property type="component" value="Unassembled WGS sequence"/>
</dbReference>
<dbReference type="GO" id="GO:0043138">
    <property type="term" value="F:3'-5' DNA helicase activity"/>
    <property type="evidence" value="ECO:0007669"/>
    <property type="project" value="TreeGrafter"/>
</dbReference>
<dbReference type="PROSITE" id="PS51192">
    <property type="entry name" value="HELICASE_ATP_BIND_1"/>
    <property type="match status" value="1"/>
</dbReference>
<keyword evidence="2" id="KW-0067">ATP-binding</keyword>
<dbReference type="GO" id="GO:0003676">
    <property type="term" value="F:nucleic acid binding"/>
    <property type="evidence" value="ECO:0007669"/>
    <property type="project" value="InterPro"/>
</dbReference>
<reference evidence="2" key="2">
    <citation type="submission" date="2021-09" db="EMBL/GenBank/DDBJ databases">
        <authorList>
            <person name="Gilroy R."/>
        </authorList>
    </citation>
    <scope>NUCLEOTIDE SEQUENCE</scope>
    <source>
        <strain evidence="2">ChiGjej5B5-7349</strain>
    </source>
</reference>
<dbReference type="PANTHER" id="PTHR47957">
    <property type="entry name" value="ATP-DEPENDENT HELICASE HRQ1"/>
    <property type="match status" value="1"/>
</dbReference>
<evidence type="ECO:0000313" key="2">
    <source>
        <dbReference type="EMBL" id="HJG80566.1"/>
    </source>
</evidence>
<keyword evidence="2" id="KW-0347">Helicase</keyword>
<evidence type="ECO:0000259" key="1">
    <source>
        <dbReference type="PROSITE" id="PS51192"/>
    </source>
</evidence>
<dbReference type="SMART" id="SM00487">
    <property type="entry name" value="DEXDc"/>
    <property type="match status" value="1"/>
</dbReference>